<protein>
    <recommendedName>
        <fullName evidence="3">DUF5753 domain-containing protein</fullName>
    </recommendedName>
</protein>
<gene>
    <name evidence="1" type="ORF">ACFU0X_19830</name>
</gene>
<organism evidence="1 2">
    <name type="scientific">Streptomyces cellulosae</name>
    <dbReference type="NCBI Taxonomy" id="1968"/>
    <lineage>
        <taxon>Bacteria</taxon>
        <taxon>Bacillati</taxon>
        <taxon>Actinomycetota</taxon>
        <taxon>Actinomycetes</taxon>
        <taxon>Kitasatosporales</taxon>
        <taxon>Streptomycetaceae</taxon>
        <taxon>Streptomyces</taxon>
    </lineage>
</organism>
<comment type="caution">
    <text evidence="1">The sequence shown here is derived from an EMBL/GenBank/DDBJ whole genome shotgun (WGS) entry which is preliminary data.</text>
</comment>
<dbReference type="EMBL" id="JBHVBU010000054">
    <property type="protein sequence ID" value="MFE7965249.1"/>
    <property type="molecule type" value="Genomic_DNA"/>
</dbReference>
<reference evidence="1 2" key="1">
    <citation type="submission" date="2024-09" db="EMBL/GenBank/DDBJ databases">
        <title>The Natural Products Discovery Center: Release of the First 8490 Sequenced Strains for Exploring Actinobacteria Biosynthetic Diversity.</title>
        <authorList>
            <person name="Kalkreuter E."/>
            <person name="Kautsar S.A."/>
            <person name="Yang D."/>
            <person name="Bader C.D."/>
            <person name="Teijaro C.N."/>
            <person name="Fluegel L."/>
            <person name="Davis C.M."/>
            <person name="Simpson J.R."/>
            <person name="Lauterbach L."/>
            <person name="Steele A.D."/>
            <person name="Gui C."/>
            <person name="Meng S."/>
            <person name="Li G."/>
            <person name="Viehrig K."/>
            <person name="Ye F."/>
            <person name="Su P."/>
            <person name="Kiefer A.F."/>
            <person name="Nichols A."/>
            <person name="Cepeda A.J."/>
            <person name="Yan W."/>
            <person name="Fan B."/>
            <person name="Jiang Y."/>
            <person name="Adhikari A."/>
            <person name="Zheng C.-J."/>
            <person name="Schuster L."/>
            <person name="Cowan T.M."/>
            <person name="Smanski M.J."/>
            <person name="Chevrette M.G."/>
            <person name="De Carvalho L.P.S."/>
            <person name="Shen B."/>
        </authorList>
    </citation>
    <scope>NUCLEOTIDE SEQUENCE [LARGE SCALE GENOMIC DNA]</scope>
    <source>
        <strain evidence="1 2">NPDC057399</strain>
    </source>
</reference>
<proteinExistence type="predicted"/>
<evidence type="ECO:0000313" key="2">
    <source>
        <dbReference type="Proteomes" id="UP001600650"/>
    </source>
</evidence>
<name>A0ABW6JMB6_STRCE</name>
<sequence>MRELNHREHRLTLTALRDSALPTAGGRFPLGLLPTLLTTLAPQWWEYSGAAYGKVSYEAAMYESHANSALIDNPDTFTRSAVYATEHLARAYATDPVRTEQYGPGHEAHLEHTVALEVERTYDERLYRLTDGSLISLEADTLIARLTIGEGPQVIRPDNWRFGPTGRRTSEHSLTTFHYADCVIAASDAFTRAAREAAQ</sequence>
<evidence type="ECO:0008006" key="3">
    <source>
        <dbReference type="Google" id="ProtNLM"/>
    </source>
</evidence>
<dbReference type="RefSeq" id="WP_381727159.1">
    <property type="nucleotide sequence ID" value="NZ_JBHVBU010000054.1"/>
</dbReference>
<evidence type="ECO:0000313" key="1">
    <source>
        <dbReference type="EMBL" id="MFE7965249.1"/>
    </source>
</evidence>
<dbReference type="Proteomes" id="UP001600650">
    <property type="component" value="Unassembled WGS sequence"/>
</dbReference>
<keyword evidence="2" id="KW-1185">Reference proteome</keyword>
<accession>A0ABW6JMB6</accession>